<evidence type="ECO:0008006" key="17">
    <source>
        <dbReference type="Google" id="ProtNLM"/>
    </source>
</evidence>
<evidence type="ECO:0000256" key="11">
    <source>
        <dbReference type="ARBA" id="ARBA00023180"/>
    </source>
</evidence>
<evidence type="ECO:0000256" key="8">
    <source>
        <dbReference type="ARBA" id="ARBA00022968"/>
    </source>
</evidence>
<dbReference type="InterPro" id="IPR029058">
    <property type="entry name" value="AB_hydrolase_fold"/>
</dbReference>
<dbReference type="Proteomes" id="UP000193498">
    <property type="component" value="Unassembled WGS sequence"/>
</dbReference>
<gene>
    <name evidence="15" type="ORF">K493DRAFT_407648</name>
</gene>
<dbReference type="Gene3D" id="3.40.50.1820">
    <property type="entry name" value="alpha/beta hydrolase"/>
    <property type="match status" value="1"/>
</dbReference>
<dbReference type="PANTHER" id="PTHR11731:SF200">
    <property type="entry name" value="DIPEPTIDYL PEPTIDASE 10, ISOFORM B"/>
    <property type="match status" value="1"/>
</dbReference>
<keyword evidence="12" id="KW-0732">Signal</keyword>
<dbReference type="InterPro" id="IPR001375">
    <property type="entry name" value="Peptidase_S9_cat"/>
</dbReference>
<dbReference type="Gene3D" id="2.140.10.30">
    <property type="entry name" value="Dipeptidylpeptidase IV, N-terminal domain"/>
    <property type="match status" value="1"/>
</dbReference>
<dbReference type="Pfam" id="PF00930">
    <property type="entry name" value="DPPIV_N"/>
    <property type="match status" value="1"/>
</dbReference>
<dbReference type="InterPro" id="IPR002469">
    <property type="entry name" value="Peptidase_S9B_N"/>
</dbReference>
<comment type="similarity">
    <text evidence="2">Belongs to the peptidase S9B family.</text>
</comment>
<dbReference type="FunCoup" id="A0A1Y1YBH8">
    <property type="interactions" value="259"/>
</dbReference>
<keyword evidence="4" id="KW-0645">Protease</keyword>
<keyword evidence="6" id="KW-0378">Hydrolase</keyword>
<evidence type="ECO:0000256" key="12">
    <source>
        <dbReference type="SAM" id="SignalP"/>
    </source>
</evidence>
<comment type="subcellular location">
    <subcellularLocation>
        <location evidence="1">Vacuole membrane</location>
        <topology evidence="1">Single-pass type II membrane protein</topology>
    </subcellularLocation>
</comment>
<keyword evidence="5" id="KW-0812">Transmembrane</keyword>
<dbReference type="GO" id="GO:0004177">
    <property type="term" value="F:aminopeptidase activity"/>
    <property type="evidence" value="ECO:0007669"/>
    <property type="project" value="UniProtKB-KW"/>
</dbReference>
<evidence type="ECO:0000313" key="16">
    <source>
        <dbReference type="Proteomes" id="UP000193498"/>
    </source>
</evidence>
<dbReference type="EMBL" id="MCFE01000179">
    <property type="protein sequence ID" value="ORX95338.1"/>
    <property type="molecule type" value="Genomic_DNA"/>
</dbReference>
<evidence type="ECO:0000256" key="7">
    <source>
        <dbReference type="ARBA" id="ARBA00022825"/>
    </source>
</evidence>
<dbReference type="InterPro" id="IPR050278">
    <property type="entry name" value="Serine_Prot_S9B/DPPIV"/>
</dbReference>
<keyword evidence="11" id="KW-0325">Glycoprotein</keyword>
<proteinExistence type="inferred from homology"/>
<dbReference type="SUPFAM" id="SSF53474">
    <property type="entry name" value="alpha/beta-Hydrolases"/>
    <property type="match status" value="1"/>
</dbReference>
<dbReference type="SUPFAM" id="SSF82171">
    <property type="entry name" value="DPP6 N-terminal domain-like"/>
    <property type="match status" value="1"/>
</dbReference>
<accession>A0A1Y1YBH8</accession>
<keyword evidence="16" id="KW-1185">Reference proteome</keyword>
<feature type="domain" description="Peptidase S9 prolyl oligopeptidase catalytic" evidence="13">
    <location>
        <begin position="578"/>
        <end position="768"/>
    </location>
</feature>
<keyword evidence="10" id="KW-0472">Membrane</keyword>
<organism evidence="15 16">
    <name type="scientific">Basidiobolus meristosporus CBS 931.73</name>
    <dbReference type="NCBI Taxonomy" id="1314790"/>
    <lineage>
        <taxon>Eukaryota</taxon>
        <taxon>Fungi</taxon>
        <taxon>Fungi incertae sedis</taxon>
        <taxon>Zoopagomycota</taxon>
        <taxon>Entomophthoromycotina</taxon>
        <taxon>Basidiobolomycetes</taxon>
        <taxon>Basidiobolales</taxon>
        <taxon>Basidiobolaceae</taxon>
        <taxon>Basidiobolus</taxon>
    </lineage>
</organism>
<evidence type="ECO:0000259" key="14">
    <source>
        <dbReference type="Pfam" id="PF00930"/>
    </source>
</evidence>
<protein>
    <recommendedName>
        <fullName evidence="17">Dipeptidyl-peptidase IV</fullName>
    </recommendedName>
</protein>
<comment type="caution">
    <text evidence="15">The sequence shown here is derived from an EMBL/GenBank/DDBJ whole genome shotgun (WGS) entry which is preliminary data.</text>
</comment>
<dbReference type="FunFam" id="3.40.50.1820:FF:000003">
    <property type="entry name" value="Dipeptidyl peptidase 4"/>
    <property type="match status" value="1"/>
</dbReference>
<sequence>MFKTSSSLFIGFLLLYVIDVGGDQIAWILDKNPSPGKLIYTWSDFVNGNRNLTAKSPSFTWTQGLNGEDGAYITSTNGDIVLNNLLSNNSQTLVRGTDVTDPNGKPLNQFRYALSPNKKKVLYATDYKKQWRHSYYAKYWVYDIETKKTTPLTTDSGKPDITYATWSTDSTHLSFVRDNDLYVTDLKSEVRVTKDGTATVFNGVPDWVYEEEVFSSNYAQWWSPGSQAIAFLRLNETTVPEFRMPVYHPGNMSDSYPSEVIIRYPKAGYPNPTVSLHIYHLNAENGPLAVEFPATDGLDPAEMIIGEVKWLTEKDDLLLVRVSNRIQNKHWIFIVDGQSGMAKLTRREAATDEGWLDWHQAVSYVPANGTTGVQEGGYIDIVEHSGYKHLALYTPVTAEKPVYLTRGEWEVNSILGVDAVRGQVYYTSTEIDSTEPHVFSVSFGGRKKQLSPKVRGGAFSAAFSNNKGYYILKYLGPQIPWSKLYSIDDSKFERVLEDNSALQKVLANYKVSTRRYKKITVDGVELNTMEILPPDFQESARHKYNVLFHVYGGPNSNYVTRNFRLGFDDFLTAAPWSNVIIVKVDGRGTAFKGRKFRSPVCGHLGRYEAIDQVNAGKYWKQLPYVNPENVAIWGWSYGGYMTGKVLETDTQVFKAGISVAPVTDWKLYDSVYTERYMSTPQDNPEGYEEAGIRNMTGFHHADYLLVHGTGDDNVHFQNSLNLVDALTMAKVHRYRFQPFTDSDHSINIRNATEGIYFRIVSFLAERFQLFPDTPNIDLQVERALYAGKS</sequence>
<evidence type="ECO:0000256" key="3">
    <source>
        <dbReference type="ARBA" id="ARBA00022438"/>
    </source>
</evidence>
<dbReference type="InterPro" id="IPR002471">
    <property type="entry name" value="Pept_S9_AS"/>
</dbReference>
<evidence type="ECO:0000259" key="13">
    <source>
        <dbReference type="Pfam" id="PF00326"/>
    </source>
</evidence>
<dbReference type="GO" id="GO:0005774">
    <property type="term" value="C:vacuolar membrane"/>
    <property type="evidence" value="ECO:0007669"/>
    <property type="project" value="UniProtKB-SubCell"/>
</dbReference>
<dbReference type="GO" id="GO:0004252">
    <property type="term" value="F:serine-type endopeptidase activity"/>
    <property type="evidence" value="ECO:0007669"/>
    <property type="project" value="InterPro"/>
</dbReference>
<keyword evidence="8" id="KW-0735">Signal-anchor</keyword>
<evidence type="ECO:0000256" key="2">
    <source>
        <dbReference type="ARBA" id="ARBA00006150"/>
    </source>
</evidence>
<evidence type="ECO:0000313" key="15">
    <source>
        <dbReference type="EMBL" id="ORX95338.1"/>
    </source>
</evidence>
<dbReference type="GO" id="GO:0005886">
    <property type="term" value="C:plasma membrane"/>
    <property type="evidence" value="ECO:0007669"/>
    <property type="project" value="TreeGrafter"/>
</dbReference>
<evidence type="ECO:0000256" key="9">
    <source>
        <dbReference type="ARBA" id="ARBA00022989"/>
    </source>
</evidence>
<reference evidence="15 16" key="1">
    <citation type="submission" date="2016-07" db="EMBL/GenBank/DDBJ databases">
        <title>Pervasive Adenine N6-methylation of Active Genes in Fungi.</title>
        <authorList>
            <consortium name="DOE Joint Genome Institute"/>
            <person name="Mondo S.J."/>
            <person name="Dannebaum R.O."/>
            <person name="Kuo R.C."/>
            <person name="Labutti K."/>
            <person name="Haridas S."/>
            <person name="Kuo A."/>
            <person name="Salamov A."/>
            <person name="Ahrendt S.R."/>
            <person name="Lipzen A."/>
            <person name="Sullivan W."/>
            <person name="Andreopoulos W.B."/>
            <person name="Clum A."/>
            <person name="Lindquist E."/>
            <person name="Daum C."/>
            <person name="Ramamoorthy G.K."/>
            <person name="Gryganskyi A."/>
            <person name="Culley D."/>
            <person name="Magnuson J.K."/>
            <person name="James T.Y."/>
            <person name="O'Malley M.A."/>
            <person name="Stajich J.E."/>
            <person name="Spatafora J.W."/>
            <person name="Visel A."/>
            <person name="Grigoriev I.V."/>
        </authorList>
    </citation>
    <scope>NUCLEOTIDE SEQUENCE [LARGE SCALE GENOMIC DNA]</scope>
    <source>
        <strain evidence="15 16">CBS 931.73</strain>
    </source>
</reference>
<feature type="domain" description="Dipeptidylpeptidase IV N-terminal" evidence="14">
    <location>
        <begin position="115"/>
        <end position="481"/>
    </location>
</feature>
<dbReference type="GO" id="GO:0008239">
    <property type="term" value="F:dipeptidyl-peptidase activity"/>
    <property type="evidence" value="ECO:0007669"/>
    <property type="project" value="TreeGrafter"/>
</dbReference>
<dbReference type="InParanoid" id="A0A1Y1YBH8"/>
<feature type="chain" id="PRO_5012779169" description="Dipeptidyl-peptidase IV" evidence="12">
    <location>
        <begin position="23"/>
        <end position="789"/>
    </location>
</feature>
<evidence type="ECO:0000256" key="1">
    <source>
        <dbReference type="ARBA" id="ARBA00004576"/>
    </source>
</evidence>
<name>A0A1Y1YBH8_9FUNG</name>
<evidence type="ECO:0000256" key="10">
    <source>
        <dbReference type="ARBA" id="ARBA00023136"/>
    </source>
</evidence>
<dbReference type="PROSITE" id="PS00708">
    <property type="entry name" value="PRO_ENDOPEP_SER"/>
    <property type="match status" value="1"/>
</dbReference>
<evidence type="ECO:0000256" key="4">
    <source>
        <dbReference type="ARBA" id="ARBA00022670"/>
    </source>
</evidence>
<keyword evidence="9" id="KW-1133">Transmembrane helix</keyword>
<dbReference type="AlphaFoldDB" id="A0A1Y1YBH8"/>
<keyword evidence="3" id="KW-0031">Aminopeptidase</keyword>
<dbReference type="STRING" id="1314790.A0A1Y1YBH8"/>
<dbReference type="Pfam" id="PF00326">
    <property type="entry name" value="Peptidase_S9"/>
    <property type="match status" value="1"/>
</dbReference>
<dbReference type="GO" id="GO:0006508">
    <property type="term" value="P:proteolysis"/>
    <property type="evidence" value="ECO:0007669"/>
    <property type="project" value="UniProtKB-KW"/>
</dbReference>
<feature type="signal peptide" evidence="12">
    <location>
        <begin position="1"/>
        <end position="22"/>
    </location>
</feature>
<keyword evidence="7" id="KW-0720">Serine protease</keyword>
<evidence type="ECO:0000256" key="5">
    <source>
        <dbReference type="ARBA" id="ARBA00022692"/>
    </source>
</evidence>
<evidence type="ECO:0000256" key="6">
    <source>
        <dbReference type="ARBA" id="ARBA00022801"/>
    </source>
</evidence>
<dbReference type="PANTHER" id="PTHR11731">
    <property type="entry name" value="PROTEASE FAMILY S9B,C DIPEPTIDYL-PEPTIDASE IV-RELATED"/>
    <property type="match status" value="1"/>
</dbReference>
<dbReference type="OrthoDB" id="16520at2759"/>